<dbReference type="Proteomes" id="UP000260862">
    <property type="component" value="Unassembled WGS sequence"/>
</dbReference>
<sequence length="137" mass="15827">MIAVIKMAGTSPELYSCVAPLVMNPEIIKYNHNYPFKTGESFVWFVAFADDGNHVLGFFPVEIRKKSAIINNYYVEEDTKDVFLSLLEAVTNEFLSTEKELEAVVQKPHESYFQTQGFEIVRAWSLYLKMKKTNEEE</sequence>
<reference evidence="1 2" key="1">
    <citation type="submission" date="2018-08" db="EMBL/GenBank/DDBJ databases">
        <title>A genome reference for cultivated species of the human gut microbiota.</title>
        <authorList>
            <person name="Zou Y."/>
            <person name="Xue W."/>
            <person name="Luo G."/>
        </authorList>
    </citation>
    <scope>NUCLEOTIDE SEQUENCE [LARGE SCALE GENOMIC DNA]</scope>
    <source>
        <strain evidence="1 2">TF10-3AC</strain>
    </source>
</reference>
<dbReference type="RefSeq" id="WP_117672399.1">
    <property type="nucleotide sequence ID" value="NZ_CABOGR010000012.1"/>
</dbReference>
<comment type="caution">
    <text evidence="1">The sequence shown here is derived from an EMBL/GenBank/DDBJ whole genome shotgun (WGS) entry which is preliminary data.</text>
</comment>
<evidence type="ECO:0000313" key="1">
    <source>
        <dbReference type="EMBL" id="RGK56157.1"/>
    </source>
</evidence>
<proteinExistence type="predicted"/>
<dbReference type="AlphaFoldDB" id="A0A3E4N2F5"/>
<evidence type="ECO:0000313" key="2">
    <source>
        <dbReference type="Proteomes" id="UP000260862"/>
    </source>
</evidence>
<organism evidence="1 2">
    <name type="scientific">Phocaeicola plebeius</name>
    <dbReference type="NCBI Taxonomy" id="310297"/>
    <lineage>
        <taxon>Bacteria</taxon>
        <taxon>Pseudomonadati</taxon>
        <taxon>Bacteroidota</taxon>
        <taxon>Bacteroidia</taxon>
        <taxon>Bacteroidales</taxon>
        <taxon>Bacteroidaceae</taxon>
        <taxon>Phocaeicola</taxon>
    </lineage>
</organism>
<name>A0A3E4N2F5_9BACT</name>
<gene>
    <name evidence="1" type="ORF">DXD04_07895</name>
</gene>
<evidence type="ECO:0008006" key="3">
    <source>
        <dbReference type="Google" id="ProtNLM"/>
    </source>
</evidence>
<keyword evidence="2" id="KW-1185">Reference proteome</keyword>
<accession>A0A3E4N2F5</accession>
<dbReference type="EMBL" id="QSQT01000012">
    <property type="protein sequence ID" value="RGK56157.1"/>
    <property type="molecule type" value="Genomic_DNA"/>
</dbReference>
<protein>
    <recommendedName>
        <fullName evidence="3">N-acetyltransferase</fullName>
    </recommendedName>
</protein>